<dbReference type="SUPFAM" id="SSF52980">
    <property type="entry name" value="Restriction endonuclease-like"/>
    <property type="match status" value="1"/>
</dbReference>
<dbReference type="AlphaFoldDB" id="A0A1W1HGA0"/>
<feature type="coiled-coil region" evidence="1">
    <location>
        <begin position="418"/>
        <end position="445"/>
    </location>
</feature>
<dbReference type="EMBL" id="FWEV01000268">
    <property type="protein sequence ID" value="SLM31500.1"/>
    <property type="molecule type" value="Genomic_DNA"/>
</dbReference>
<protein>
    <recommendedName>
        <fullName evidence="4">ATPase domain protein, prokaryote domain protein</fullName>
    </recommendedName>
</protein>
<evidence type="ECO:0008006" key="4">
    <source>
        <dbReference type="Google" id="ProtNLM"/>
    </source>
</evidence>
<evidence type="ECO:0000256" key="1">
    <source>
        <dbReference type="SAM" id="Coils"/>
    </source>
</evidence>
<proteinExistence type="predicted"/>
<dbReference type="SUPFAM" id="SSF52540">
    <property type="entry name" value="P-loop containing nucleoside triphosphate hydrolases"/>
    <property type="match status" value="1"/>
</dbReference>
<organism evidence="2 3">
    <name type="scientific">Desulfamplus magnetovallimortis</name>
    <dbReference type="NCBI Taxonomy" id="1246637"/>
    <lineage>
        <taxon>Bacteria</taxon>
        <taxon>Pseudomonadati</taxon>
        <taxon>Thermodesulfobacteriota</taxon>
        <taxon>Desulfobacteria</taxon>
        <taxon>Desulfobacterales</taxon>
        <taxon>Desulfobacteraceae</taxon>
        <taxon>Desulfamplus</taxon>
    </lineage>
</organism>
<dbReference type="RefSeq" id="WP_080800285.1">
    <property type="nucleotide sequence ID" value="NZ_LT828541.1"/>
</dbReference>
<evidence type="ECO:0000313" key="3">
    <source>
        <dbReference type="Proteomes" id="UP000191931"/>
    </source>
</evidence>
<gene>
    <name evidence="2" type="ORF">MTBBW1_340052</name>
</gene>
<dbReference type="Gene3D" id="3.40.50.300">
    <property type="entry name" value="P-loop containing nucleotide triphosphate hydrolases"/>
    <property type="match status" value="1"/>
</dbReference>
<evidence type="ECO:0000313" key="2">
    <source>
        <dbReference type="EMBL" id="SLM31500.1"/>
    </source>
</evidence>
<dbReference type="OrthoDB" id="5528315at2"/>
<sequence length="589" mass="68365">MKYPLPERIGEPELLVGREKEFALFHKWIGGIPKRISKSRVILARRKSGKTAFIQRLFNQLWNENGKIIPFFFEITETKKWFPIFAIDYFCNFVSQYISFVERDDTLIRKPLNLKQIRVWAEANGNDYLVSDVDSLLNDKKNRAYDLMWKTAYTAPESYAAIFDIRFLVIIDEFQNITEYIYRDEGCETAKDETLAGSFHGVSESKIAPMLVTGSYVGWLVGILDQYLEAGRLKRFFLNPYLTPEEGLEAVFKYSEYYEEAVTSEAAIQINQLCQSDPFFISCVMGSEFEGKDLTTREGVVDTVNFEISDRKSEMSMTWGEYIELTLQRVNDIHAKTILLHTSKHADRYWTPKELKETLGLDITVQEIQHKLRTLVKADLLTEGVSDIDFRGLQDGTLYLILRNRFEKEISSFEPDLRKDFHEELDRLQRDKKSLQGRLNNLVGKFAEYQLATDFRSRKRFTPSTYFDGFPDEIKSVELNIVDVKLRVKFQRPDGKEMEIDILAESDCGRVLVVEVKKTKDKIGLDSVEHFYEKFRFYAAYSKDKTDLSKDQTVLPAFFSTGGFTHDALLFCKNNTIGTSEKIVWYMGS</sequence>
<accession>A0A1W1HGA0</accession>
<dbReference type="Proteomes" id="UP000191931">
    <property type="component" value="Unassembled WGS sequence"/>
</dbReference>
<dbReference type="InterPro" id="IPR027417">
    <property type="entry name" value="P-loop_NTPase"/>
</dbReference>
<reference evidence="2 3" key="1">
    <citation type="submission" date="2017-03" db="EMBL/GenBank/DDBJ databases">
        <authorList>
            <person name="Afonso C.L."/>
            <person name="Miller P.J."/>
            <person name="Scott M.A."/>
            <person name="Spackman E."/>
            <person name="Goraichik I."/>
            <person name="Dimitrov K.M."/>
            <person name="Suarez D.L."/>
            <person name="Swayne D.E."/>
        </authorList>
    </citation>
    <scope>NUCLEOTIDE SEQUENCE [LARGE SCALE GENOMIC DNA]</scope>
    <source>
        <strain evidence="2">PRJEB14757</strain>
    </source>
</reference>
<keyword evidence="1" id="KW-0175">Coiled coil</keyword>
<keyword evidence="3" id="KW-1185">Reference proteome</keyword>
<dbReference type="InterPro" id="IPR011335">
    <property type="entry name" value="Restrct_endonuc-II-like"/>
</dbReference>
<name>A0A1W1HGA0_9BACT</name>